<organism evidence="1">
    <name type="scientific">viral metagenome</name>
    <dbReference type="NCBI Taxonomy" id="1070528"/>
    <lineage>
        <taxon>unclassified sequences</taxon>
        <taxon>metagenomes</taxon>
        <taxon>organismal metagenomes</taxon>
    </lineage>
</organism>
<evidence type="ECO:0000313" key="1">
    <source>
        <dbReference type="EMBL" id="QHS82678.1"/>
    </source>
</evidence>
<name>A0A6C0ASH3_9ZZZZ</name>
<accession>A0A6C0ASH3</accession>
<proteinExistence type="predicted"/>
<dbReference type="EMBL" id="MN740804">
    <property type="protein sequence ID" value="QHS82678.1"/>
    <property type="molecule type" value="Genomic_DNA"/>
</dbReference>
<protein>
    <submittedName>
        <fullName evidence="1">Uncharacterized protein</fullName>
    </submittedName>
</protein>
<reference evidence="1" key="1">
    <citation type="journal article" date="2020" name="Nature">
        <title>Giant virus diversity and host interactions through global metagenomics.</title>
        <authorList>
            <person name="Schulz F."/>
            <person name="Roux S."/>
            <person name="Paez-Espino D."/>
            <person name="Jungbluth S."/>
            <person name="Walsh D.A."/>
            <person name="Denef V.J."/>
            <person name="McMahon K.D."/>
            <person name="Konstantinidis K.T."/>
            <person name="Eloe-Fadrosh E.A."/>
            <person name="Kyrpides N.C."/>
            <person name="Woyke T."/>
        </authorList>
    </citation>
    <scope>NUCLEOTIDE SEQUENCE</scope>
    <source>
        <strain evidence="1">GVMAG-S-1101171-111</strain>
    </source>
</reference>
<dbReference type="AlphaFoldDB" id="A0A6C0ASH3"/>
<sequence>MELEMTDSIDVSKIEKPIIRKLLFLSNALDQGWTIKKQDESYIFTKKHENKREVFKENYLENFLISNFSIDK</sequence>